<dbReference type="SMART" id="SM00382">
    <property type="entry name" value="AAA"/>
    <property type="match status" value="1"/>
</dbReference>
<name>A0ABQ2RZH9_9DEIO</name>
<dbReference type="EMBL" id="BMQM01000039">
    <property type="protein sequence ID" value="GGR72212.1"/>
    <property type="molecule type" value="Genomic_DNA"/>
</dbReference>
<dbReference type="PROSITE" id="PS50893">
    <property type="entry name" value="ABC_TRANSPORTER_2"/>
    <property type="match status" value="1"/>
</dbReference>
<evidence type="ECO:0000313" key="4">
    <source>
        <dbReference type="EMBL" id="GGR72212.1"/>
    </source>
</evidence>
<evidence type="ECO:0000259" key="3">
    <source>
        <dbReference type="PROSITE" id="PS50893"/>
    </source>
</evidence>
<comment type="caution">
    <text evidence="4">The sequence shown here is derived from an EMBL/GenBank/DDBJ whole genome shotgun (WGS) entry which is preliminary data.</text>
</comment>
<dbReference type="RefSeq" id="WP_229778067.1">
    <property type="nucleotide sequence ID" value="NZ_BMQM01000039.1"/>
</dbReference>
<proteinExistence type="predicted"/>
<dbReference type="GO" id="GO:0005524">
    <property type="term" value="F:ATP binding"/>
    <property type="evidence" value="ECO:0007669"/>
    <property type="project" value="UniProtKB-KW"/>
</dbReference>
<keyword evidence="1" id="KW-0547">Nucleotide-binding</keyword>
<dbReference type="InterPro" id="IPR003593">
    <property type="entry name" value="AAA+_ATPase"/>
</dbReference>
<dbReference type="Proteomes" id="UP000634308">
    <property type="component" value="Unassembled WGS sequence"/>
</dbReference>
<dbReference type="InterPro" id="IPR015854">
    <property type="entry name" value="ABC_transpr_LolD-like"/>
</dbReference>
<dbReference type="Pfam" id="PF00005">
    <property type="entry name" value="ABC_tran"/>
    <property type="match status" value="1"/>
</dbReference>
<evidence type="ECO:0000313" key="5">
    <source>
        <dbReference type="Proteomes" id="UP000634308"/>
    </source>
</evidence>
<dbReference type="PANTHER" id="PTHR24220">
    <property type="entry name" value="IMPORT ATP-BINDING PROTEIN"/>
    <property type="match status" value="1"/>
</dbReference>
<keyword evidence="2 4" id="KW-0067">ATP-binding</keyword>
<evidence type="ECO:0000256" key="2">
    <source>
        <dbReference type="ARBA" id="ARBA00022840"/>
    </source>
</evidence>
<accession>A0ABQ2RZH9</accession>
<feature type="domain" description="ABC transporter" evidence="3">
    <location>
        <begin position="25"/>
        <end position="241"/>
    </location>
</feature>
<protein>
    <submittedName>
        <fullName evidence="4">ABC transporter ATP-binding protein</fullName>
    </submittedName>
</protein>
<dbReference type="Gene3D" id="3.40.50.300">
    <property type="entry name" value="P-loop containing nucleotide triphosphate hydrolases"/>
    <property type="match status" value="1"/>
</dbReference>
<evidence type="ECO:0000256" key="1">
    <source>
        <dbReference type="ARBA" id="ARBA00022741"/>
    </source>
</evidence>
<reference evidence="5" key="1">
    <citation type="journal article" date="2019" name="Int. J. Syst. Evol. Microbiol.">
        <title>The Global Catalogue of Microorganisms (GCM) 10K type strain sequencing project: providing services to taxonomists for standard genome sequencing and annotation.</title>
        <authorList>
            <consortium name="The Broad Institute Genomics Platform"/>
            <consortium name="The Broad Institute Genome Sequencing Center for Infectious Disease"/>
            <person name="Wu L."/>
            <person name="Ma J."/>
        </authorList>
    </citation>
    <scope>NUCLEOTIDE SEQUENCE [LARGE SCALE GENOMIC DNA]</scope>
    <source>
        <strain evidence="5">JCM 31404</strain>
    </source>
</reference>
<gene>
    <name evidence="4" type="ORF">GCM10008959_37180</name>
</gene>
<organism evidence="4 5">
    <name type="scientific">Deinococcus seoulensis</name>
    <dbReference type="NCBI Taxonomy" id="1837379"/>
    <lineage>
        <taxon>Bacteria</taxon>
        <taxon>Thermotogati</taxon>
        <taxon>Deinococcota</taxon>
        <taxon>Deinococci</taxon>
        <taxon>Deinococcales</taxon>
        <taxon>Deinococcaceae</taxon>
        <taxon>Deinococcus</taxon>
    </lineage>
</organism>
<dbReference type="InterPro" id="IPR027417">
    <property type="entry name" value="P-loop_NTPase"/>
</dbReference>
<dbReference type="SUPFAM" id="SSF52540">
    <property type="entry name" value="P-loop containing nucleoside triphosphate hydrolases"/>
    <property type="match status" value="1"/>
</dbReference>
<sequence length="242" mass="25518">MSAQATHAAGQRVPAVHATGAAQPLRTVDLRAQHGPDVTLTYPDLHLPPGSAVAITGPSGTGKTTLLHLLAGLLRPSAGQVWYGDLNLAGAGESRRDAFRRRQVGYVFQDFHLMPGLSALENVELGLRVAGAAHPRETARAALDAVDLGHRLRHTPAQLSTGERQRVALARAAAHRPALLLVDEPTAHLDPDRAGSAVELLLNLRAALNATLVVVTHDPDVAARLPQGVHLGRTPRAAPESM</sequence>
<keyword evidence="5" id="KW-1185">Reference proteome</keyword>
<dbReference type="InterPro" id="IPR003439">
    <property type="entry name" value="ABC_transporter-like_ATP-bd"/>
</dbReference>